<dbReference type="EMBL" id="LT960612">
    <property type="protein sequence ID" value="SON51828.1"/>
    <property type="molecule type" value="Genomic_DNA"/>
</dbReference>
<name>A0A2N8ZIV1_9VIBR</name>
<accession>A0A2N8ZIV1</accession>
<proteinExistence type="predicted"/>
<dbReference type="AlphaFoldDB" id="A0A2N8ZIV1"/>
<gene>
    <name evidence="1" type="ORF">VTAP4600_B0217</name>
</gene>
<evidence type="ECO:0000313" key="2">
    <source>
        <dbReference type="Proteomes" id="UP000235828"/>
    </source>
</evidence>
<reference evidence="1 2" key="1">
    <citation type="submission" date="2017-10" db="EMBL/GenBank/DDBJ databases">
        <authorList>
            <person name="Banno H."/>
            <person name="Chua N.-H."/>
        </authorList>
    </citation>
    <scope>NUCLEOTIDE SEQUENCE [LARGE SCALE GENOMIC DNA]</scope>
    <source>
        <strain evidence="1">Vibrio tapetis CECT4600</strain>
    </source>
</reference>
<protein>
    <submittedName>
        <fullName evidence="1">Uncharacterized protein</fullName>
    </submittedName>
</protein>
<keyword evidence="2" id="KW-1185">Reference proteome</keyword>
<dbReference type="Proteomes" id="UP000235828">
    <property type="component" value="Chromosome B"/>
</dbReference>
<evidence type="ECO:0000313" key="1">
    <source>
        <dbReference type="EMBL" id="SON51828.1"/>
    </source>
</evidence>
<sequence length="74" mass="8730">MKICTEQVSSKMPTWLKLALNKSKVRVVVATVLIDLAGKFSLLKEIRYEYEQAYSKYPSCRRYDGIFYDFFVFC</sequence>
<organism evidence="1 2">
    <name type="scientific">Vibrio tapetis subsp. tapetis</name>
    <dbReference type="NCBI Taxonomy" id="1671868"/>
    <lineage>
        <taxon>Bacteria</taxon>
        <taxon>Pseudomonadati</taxon>
        <taxon>Pseudomonadota</taxon>
        <taxon>Gammaproteobacteria</taxon>
        <taxon>Vibrionales</taxon>
        <taxon>Vibrionaceae</taxon>
        <taxon>Vibrio</taxon>
    </lineage>
</organism>
<dbReference type="KEGG" id="vta:B0217"/>